<accession>A0AAN6SMM9</accession>
<proteinExistence type="predicted"/>
<feature type="non-terminal residue" evidence="1">
    <location>
        <position position="133"/>
    </location>
</feature>
<comment type="caution">
    <text evidence="1">The sequence shown here is derived from an EMBL/GenBank/DDBJ whole genome shotgun (WGS) entry which is preliminary data.</text>
</comment>
<dbReference type="EMBL" id="MU854541">
    <property type="protein sequence ID" value="KAK4033269.1"/>
    <property type="molecule type" value="Genomic_DNA"/>
</dbReference>
<dbReference type="Proteomes" id="UP001303115">
    <property type="component" value="Unassembled WGS sequence"/>
</dbReference>
<keyword evidence="2" id="KW-1185">Reference proteome</keyword>
<protein>
    <submittedName>
        <fullName evidence="1">Uncharacterized protein</fullName>
    </submittedName>
</protein>
<gene>
    <name evidence="1" type="ORF">C8A01DRAFT_19771</name>
</gene>
<organism evidence="1 2">
    <name type="scientific">Parachaetomium inaequale</name>
    <dbReference type="NCBI Taxonomy" id="2588326"/>
    <lineage>
        <taxon>Eukaryota</taxon>
        <taxon>Fungi</taxon>
        <taxon>Dikarya</taxon>
        <taxon>Ascomycota</taxon>
        <taxon>Pezizomycotina</taxon>
        <taxon>Sordariomycetes</taxon>
        <taxon>Sordariomycetidae</taxon>
        <taxon>Sordariales</taxon>
        <taxon>Chaetomiaceae</taxon>
        <taxon>Parachaetomium</taxon>
    </lineage>
</organism>
<dbReference type="AlphaFoldDB" id="A0AAN6SMM9"/>
<sequence length="133" mass="14744">MELAANPHFHLVPVPQNHLEPGVRYRPTAEKLATLQILSVPSLNNALLQWSSQGTLLDRYVKALWIGIRAQRPRLESLGINAGTARRMFDWEYFIPTVNKVLGGDGPGVVYIRAYTHLDAGHANINSTGLYVG</sequence>
<evidence type="ECO:0000313" key="2">
    <source>
        <dbReference type="Proteomes" id="UP001303115"/>
    </source>
</evidence>
<reference evidence="2" key="1">
    <citation type="journal article" date="2023" name="Mol. Phylogenet. Evol.">
        <title>Genome-scale phylogeny and comparative genomics of the fungal order Sordariales.</title>
        <authorList>
            <person name="Hensen N."/>
            <person name="Bonometti L."/>
            <person name="Westerberg I."/>
            <person name="Brannstrom I.O."/>
            <person name="Guillou S."/>
            <person name="Cros-Aarteil S."/>
            <person name="Calhoun S."/>
            <person name="Haridas S."/>
            <person name="Kuo A."/>
            <person name="Mondo S."/>
            <person name="Pangilinan J."/>
            <person name="Riley R."/>
            <person name="LaButti K."/>
            <person name="Andreopoulos B."/>
            <person name="Lipzen A."/>
            <person name="Chen C."/>
            <person name="Yan M."/>
            <person name="Daum C."/>
            <person name="Ng V."/>
            <person name="Clum A."/>
            <person name="Steindorff A."/>
            <person name="Ohm R.A."/>
            <person name="Martin F."/>
            <person name="Silar P."/>
            <person name="Natvig D.O."/>
            <person name="Lalanne C."/>
            <person name="Gautier V."/>
            <person name="Ament-Velasquez S.L."/>
            <person name="Kruys A."/>
            <person name="Hutchinson M.I."/>
            <person name="Powell A.J."/>
            <person name="Barry K."/>
            <person name="Miller A.N."/>
            <person name="Grigoriev I.V."/>
            <person name="Debuchy R."/>
            <person name="Gladieux P."/>
            <person name="Hiltunen Thoren M."/>
            <person name="Johannesson H."/>
        </authorList>
    </citation>
    <scope>NUCLEOTIDE SEQUENCE [LARGE SCALE GENOMIC DNA]</scope>
    <source>
        <strain evidence="2">CBS 284.82</strain>
    </source>
</reference>
<name>A0AAN6SMM9_9PEZI</name>
<evidence type="ECO:0000313" key="1">
    <source>
        <dbReference type="EMBL" id="KAK4033269.1"/>
    </source>
</evidence>